<gene>
    <name evidence="2" type="ORF">V8G54_031619</name>
</gene>
<dbReference type="EMBL" id="CP144691">
    <property type="protein sequence ID" value="WVY92531.1"/>
    <property type="molecule type" value="Genomic_DNA"/>
</dbReference>
<organism evidence="2 3">
    <name type="scientific">Vigna mungo</name>
    <name type="common">Black gram</name>
    <name type="synonym">Phaseolus mungo</name>
    <dbReference type="NCBI Taxonomy" id="3915"/>
    <lineage>
        <taxon>Eukaryota</taxon>
        <taxon>Viridiplantae</taxon>
        <taxon>Streptophyta</taxon>
        <taxon>Embryophyta</taxon>
        <taxon>Tracheophyta</taxon>
        <taxon>Spermatophyta</taxon>
        <taxon>Magnoliopsida</taxon>
        <taxon>eudicotyledons</taxon>
        <taxon>Gunneridae</taxon>
        <taxon>Pentapetalae</taxon>
        <taxon>rosids</taxon>
        <taxon>fabids</taxon>
        <taxon>Fabales</taxon>
        <taxon>Fabaceae</taxon>
        <taxon>Papilionoideae</taxon>
        <taxon>50 kb inversion clade</taxon>
        <taxon>NPAAA clade</taxon>
        <taxon>indigoferoid/millettioid clade</taxon>
        <taxon>Phaseoleae</taxon>
        <taxon>Vigna</taxon>
    </lineage>
</organism>
<dbReference type="AlphaFoldDB" id="A0AAQ3RFZ1"/>
<evidence type="ECO:0000313" key="2">
    <source>
        <dbReference type="EMBL" id="WVY92531.1"/>
    </source>
</evidence>
<feature type="compositionally biased region" description="Gly residues" evidence="1">
    <location>
        <begin position="105"/>
        <end position="134"/>
    </location>
</feature>
<name>A0AAQ3RFZ1_VIGMU</name>
<reference evidence="2 3" key="1">
    <citation type="journal article" date="2023" name="Life. Sci Alliance">
        <title>Evolutionary insights into 3D genome organization and epigenetic landscape of Vigna mungo.</title>
        <authorList>
            <person name="Junaid A."/>
            <person name="Singh B."/>
            <person name="Bhatia S."/>
        </authorList>
    </citation>
    <scope>NUCLEOTIDE SEQUENCE [LARGE SCALE GENOMIC DNA]</scope>
    <source>
        <strain evidence="2">Urdbean</strain>
    </source>
</reference>
<feature type="region of interest" description="Disordered" evidence="1">
    <location>
        <begin position="100"/>
        <end position="185"/>
    </location>
</feature>
<sequence>MQRNGKTIQIHETNLSMASEERPDSSVDVKHPNVPLFQPIAYIGLIHRNLPPQNGVRIRPIFRDRSNFQLRLDLARQPDVHVVGYALPGEMPSLGDLAAGEPSEGCGGGSGGGEDGRGGGGGCREVRGRGGGVAKEGHEASAGVRVGRRRDGLRGEGEGTVVVEREVEGRKGEGCGGGEGRRILG</sequence>
<keyword evidence="3" id="KW-1185">Reference proteome</keyword>
<evidence type="ECO:0000256" key="1">
    <source>
        <dbReference type="SAM" id="MobiDB-lite"/>
    </source>
</evidence>
<proteinExistence type="predicted"/>
<evidence type="ECO:0000313" key="3">
    <source>
        <dbReference type="Proteomes" id="UP001374535"/>
    </source>
</evidence>
<protein>
    <submittedName>
        <fullName evidence="2">Uncharacterized protein</fullName>
    </submittedName>
</protein>
<feature type="compositionally biased region" description="Basic and acidic residues" evidence="1">
    <location>
        <begin position="149"/>
        <end position="185"/>
    </location>
</feature>
<accession>A0AAQ3RFZ1</accession>
<dbReference type="Proteomes" id="UP001374535">
    <property type="component" value="Chromosome 10"/>
</dbReference>